<reference evidence="1" key="1">
    <citation type="submission" date="2020-08" db="EMBL/GenBank/DDBJ databases">
        <title>Genome sequencing and assembly of the red palm weevil Rhynchophorus ferrugineus.</title>
        <authorList>
            <person name="Dias G.B."/>
            <person name="Bergman C.M."/>
            <person name="Manee M."/>
        </authorList>
    </citation>
    <scope>NUCLEOTIDE SEQUENCE</scope>
    <source>
        <strain evidence="1">AA-2017</strain>
        <tissue evidence="1">Whole larva</tissue>
    </source>
</reference>
<evidence type="ECO:0000313" key="2">
    <source>
        <dbReference type="Proteomes" id="UP000625711"/>
    </source>
</evidence>
<sequence>MKINNGKNGPGKDMLNRWTETAAHHKTNWVIDQGSAPDEWQARRRDAVDDVVSSNLNHNFVPDLYHTISSLFASE</sequence>
<comment type="caution">
    <text evidence="1">The sequence shown here is derived from an EMBL/GenBank/DDBJ whole genome shotgun (WGS) entry which is preliminary data.</text>
</comment>
<gene>
    <name evidence="1" type="ORF">GWI33_012711</name>
</gene>
<keyword evidence="2" id="KW-1185">Reference proteome</keyword>
<organism evidence="1 2">
    <name type="scientific">Rhynchophorus ferrugineus</name>
    <name type="common">Red palm weevil</name>
    <name type="synonym">Curculio ferrugineus</name>
    <dbReference type="NCBI Taxonomy" id="354439"/>
    <lineage>
        <taxon>Eukaryota</taxon>
        <taxon>Metazoa</taxon>
        <taxon>Ecdysozoa</taxon>
        <taxon>Arthropoda</taxon>
        <taxon>Hexapoda</taxon>
        <taxon>Insecta</taxon>
        <taxon>Pterygota</taxon>
        <taxon>Neoptera</taxon>
        <taxon>Endopterygota</taxon>
        <taxon>Coleoptera</taxon>
        <taxon>Polyphaga</taxon>
        <taxon>Cucujiformia</taxon>
        <taxon>Curculionidae</taxon>
        <taxon>Dryophthorinae</taxon>
        <taxon>Rhynchophorus</taxon>
    </lineage>
</organism>
<dbReference type="EMBL" id="JAACXV010012476">
    <property type="protein sequence ID" value="KAF7274613.1"/>
    <property type="molecule type" value="Genomic_DNA"/>
</dbReference>
<proteinExistence type="predicted"/>
<evidence type="ECO:0000313" key="1">
    <source>
        <dbReference type="EMBL" id="KAF7274613.1"/>
    </source>
</evidence>
<dbReference type="Proteomes" id="UP000625711">
    <property type="component" value="Unassembled WGS sequence"/>
</dbReference>
<accession>A0A834IAW0</accession>
<name>A0A834IAW0_RHYFE</name>
<protein>
    <submittedName>
        <fullName evidence="1">Uncharacterized protein</fullName>
    </submittedName>
</protein>
<dbReference type="AlphaFoldDB" id="A0A834IAW0"/>